<keyword evidence="3 7" id="KW-0812">Transmembrane</keyword>
<protein>
    <submittedName>
        <fullName evidence="8">YihY/virulence factor BrkB family protein</fullName>
    </submittedName>
</protein>
<evidence type="ECO:0000313" key="8">
    <source>
        <dbReference type="EMBL" id="MDQ7918505.1"/>
    </source>
</evidence>
<proteinExistence type="predicted"/>
<evidence type="ECO:0000256" key="7">
    <source>
        <dbReference type="SAM" id="Phobius"/>
    </source>
</evidence>
<feature type="transmembrane region" description="Helical" evidence="7">
    <location>
        <begin position="89"/>
        <end position="110"/>
    </location>
</feature>
<dbReference type="NCBIfam" id="TIGR00765">
    <property type="entry name" value="yihY_not_rbn"/>
    <property type="match status" value="1"/>
</dbReference>
<sequence>MKEKLLVLRKTYQNWMNNEPFQHSAVVAYYTLFSLPSLLLIITWIAGYFFKRSNVEQKLIAQISDITGPETADSIQSMIGSAVIEEGNFMTLIISIGVLVFGATGAFFQLKKAMNNIWSVRPKNDNIKGIILDRIISLGMIFVIGFLMLISLVVSTLISYLSDYISVYAPKITSYGVGVLNFILSYIFIGFLFASIIRLLPDIKIKWKTTFIGASLTTLLFLIGKYLLGFYFSESDPASAYGGASSVVLILLWVYYSCLILFFGAEFTVQYALYKNEDIVPSNLAEPAYYQELEELEEKRREIERNKKDLDKLSEPRD</sequence>
<feature type="transmembrane region" description="Helical" evidence="7">
    <location>
        <begin position="26"/>
        <end position="50"/>
    </location>
</feature>
<dbReference type="PIRSF" id="PIRSF035875">
    <property type="entry name" value="RNase_BN"/>
    <property type="match status" value="1"/>
</dbReference>
<feature type="transmembrane region" description="Helical" evidence="7">
    <location>
        <begin position="178"/>
        <end position="199"/>
    </location>
</feature>
<evidence type="ECO:0000256" key="4">
    <source>
        <dbReference type="ARBA" id="ARBA00022989"/>
    </source>
</evidence>
<gene>
    <name evidence="8" type="ORF">RBU60_13080</name>
</gene>
<accession>A0ABU1A4C9</accession>
<dbReference type="PANTHER" id="PTHR30213:SF1">
    <property type="entry name" value="INNER MEMBRANE PROTEIN YHJD"/>
    <property type="match status" value="1"/>
</dbReference>
<keyword evidence="9" id="KW-1185">Reference proteome</keyword>
<keyword evidence="2" id="KW-1003">Cell membrane</keyword>
<evidence type="ECO:0000256" key="3">
    <source>
        <dbReference type="ARBA" id="ARBA00022692"/>
    </source>
</evidence>
<organism evidence="8 9">
    <name type="scientific">Mesonia profundi</name>
    <dbReference type="NCBI Taxonomy" id="3070998"/>
    <lineage>
        <taxon>Bacteria</taxon>
        <taxon>Pseudomonadati</taxon>
        <taxon>Bacteroidota</taxon>
        <taxon>Flavobacteriia</taxon>
        <taxon>Flavobacteriales</taxon>
        <taxon>Flavobacteriaceae</taxon>
        <taxon>Mesonia</taxon>
    </lineage>
</organism>
<feature type="transmembrane region" description="Helical" evidence="7">
    <location>
        <begin position="131"/>
        <end position="158"/>
    </location>
</feature>
<evidence type="ECO:0000256" key="1">
    <source>
        <dbReference type="ARBA" id="ARBA00004651"/>
    </source>
</evidence>
<dbReference type="Proteomes" id="UP001230915">
    <property type="component" value="Unassembled WGS sequence"/>
</dbReference>
<evidence type="ECO:0000256" key="5">
    <source>
        <dbReference type="ARBA" id="ARBA00023136"/>
    </source>
</evidence>
<dbReference type="PANTHER" id="PTHR30213">
    <property type="entry name" value="INNER MEMBRANE PROTEIN YHJD"/>
    <property type="match status" value="1"/>
</dbReference>
<feature type="transmembrane region" description="Helical" evidence="7">
    <location>
        <begin position="244"/>
        <end position="265"/>
    </location>
</feature>
<dbReference type="Pfam" id="PF03631">
    <property type="entry name" value="Virul_fac_BrkB"/>
    <property type="match status" value="1"/>
</dbReference>
<feature type="coiled-coil region" evidence="6">
    <location>
        <begin position="286"/>
        <end position="313"/>
    </location>
</feature>
<evidence type="ECO:0000256" key="2">
    <source>
        <dbReference type="ARBA" id="ARBA00022475"/>
    </source>
</evidence>
<comment type="caution">
    <text evidence="8">The sequence shown here is derived from an EMBL/GenBank/DDBJ whole genome shotgun (WGS) entry which is preliminary data.</text>
</comment>
<comment type="subcellular location">
    <subcellularLocation>
        <location evidence="1">Cell membrane</location>
        <topology evidence="1">Multi-pass membrane protein</topology>
    </subcellularLocation>
</comment>
<evidence type="ECO:0000256" key="6">
    <source>
        <dbReference type="SAM" id="Coils"/>
    </source>
</evidence>
<keyword evidence="4 7" id="KW-1133">Transmembrane helix</keyword>
<evidence type="ECO:0000313" key="9">
    <source>
        <dbReference type="Proteomes" id="UP001230915"/>
    </source>
</evidence>
<dbReference type="RefSeq" id="WP_308865499.1">
    <property type="nucleotide sequence ID" value="NZ_JAVHUL010000048.1"/>
</dbReference>
<keyword evidence="6" id="KW-0175">Coiled coil</keyword>
<keyword evidence="5 7" id="KW-0472">Membrane</keyword>
<dbReference type="EMBL" id="JAVHUL010000048">
    <property type="protein sequence ID" value="MDQ7918505.1"/>
    <property type="molecule type" value="Genomic_DNA"/>
</dbReference>
<feature type="transmembrane region" description="Helical" evidence="7">
    <location>
        <begin position="211"/>
        <end position="232"/>
    </location>
</feature>
<dbReference type="InterPro" id="IPR017039">
    <property type="entry name" value="Virul_fac_BrkB"/>
</dbReference>
<reference evidence="8 9" key="1">
    <citation type="submission" date="2023-08" db="EMBL/GenBank/DDBJ databases">
        <title>Mesonia sp. MT50, isolated from deep-sea sediment of the Mariana Trench.</title>
        <authorList>
            <person name="Fu H."/>
        </authorList>
    </citation>
    <scope>NUCLEOTIDE SEQUENCE [LARGE SCALE GENOMIC DNA]</scope>
    <source>
        <strain evidence="8 9">MT50</strain>
    </source>
</reference>
<name>A0ABU1A4C9_9FLAO</name>